<accession>A0ABS5RYP3</accession>
<keyword evidence="6" id="KW-1185">Reference proteome</keyword>
<comment type="caution">
    <text evidence="5">The sequence shown here is derived from an EMBL/GenBank/DDBJ whole genome shotgun (WGS) entry which is preliminary data.</text>
</comment>
<dbReference type="PANTHER" id="PTHR33376">
    <property type="match status" value="1"/>
</dbReference>
<dbReference type="PIRSF" id="PIRSF006470">
    <property type="entry name" value="DctB"/>
    <property type="match status" value="1"/>
</dbReference>
<dbReference type="EMBL" id="JAFMNX010000004">
    <property type="protein sequence ID" value="MBS9722166.1"/>
    <property type="molecule type" value="Genomic_DNA"/>
</dbReference>
<evidence type="ECO:0000313" key="6">
    <source>
        <dbReference type="Proteomes" id="UP001297272"/>
    </source>
</evidence>
<dbReference type="PROSITE" id="PS51318">
    <property type="entry name" value="TAT"/>
    <property type="match status" value="1"/>
</dbReference>
<dbReference type="CDD" id="cd13603">
    <property type="entry name" value="PBP2_TRAP_Siap_TeaA_like"/>
    <property type="match status" value="1"/>
</dbReference>
<organism evidence="5 6">
    <name type="scientific">Tianweitania aestuarii</name>
    <dbReference type="NCBI Taxonomy" id="2814886"/>
    <lineage>
        <taxon>Bacteria</taxon>
        <taxon>Pseudomonadati</taxon>
        <taxon>Pseudomonadota</taxon>
        <taxon>Alphaproteobacteria</taxon>
        <taxon>Hyphomicrobiales</taxon>
        <taxon>Phyllobacteriaceae</taxon>
        <taxon>Tianweitania</taxon>
    </lineage>
</organism>
<gene>
    <name evidence="5" type="ORF">JYU29_15840</name>
</gene>
<dbReference type="InterPro" id="IPR004682">
    <property type="entry name" value="TRAP_DctP"/>
</dbReference>
<dbReference type="InterPro" id="IPR038404">
    <property type="entry name" value="TRAP_DctP_sf"/>
</dbReference>
<dbReference type="InterPro" id="IPR006311">
    <property type="entry name" value="TAT_signal"/>
</dbReference>
<keyword evidence="3" id="KW-0813">Transport</keyword>
<keyword evidence="4" id="KW-0732">Signal</keyword>
<evidence type="ECO:0000256" key="4">
    <source>
        <dbReference type="ARBA" id="ARBA00022729"/>
    </source>
</evidence>
<dbReference type="RefSeq" id="WP_213985810.1">
    <property type="nucleotide sequence ID" value="NZ_JAFMNX010000004.1"/>
</dbReference>
<dbReference type="Pfam" id="PF03480">
    <property type="entry name" value="DctP"/>
    <property type="match status" value="1"/>
</dbReference>
<evidence type="ECO:0000256" key="1">
    <source>
        <dbReference type="ARBA" id="ARBA00004196"/>
    </source>
</evidence>
<evidence type="ECO:0000256" key="2">
    <source>
        <dbReference type="ARBA" id="ARBA00009023"/>
    </source>
</evidence>
<evidence type="ECO:0000313" key="5">
    <source>
        <dbReference type="EMBL" id="MBS9722166.1"/>
    </source>
</evidence>
<comment type="subcellular location">
    <subcellularLocation>
        <location evidence="1">Cell envelope</location>
    </subcellularLocation>
</comment>
<proteinExistence type="inferred from homology"/>
<dbReference type="NCBIfam" id="TIGR00787">
    <property type="entry name" value="dctP"/>
    <property type="match status" value="1"/>
</dbReference>
<sequence length="356" mass="39214">MTEENNQNIIPRNSVLHNETEETFMLTRRQVLASTGAMAATLAMPNIARAAPIQMRYAHAANEIHPGHIAALEFQKSLEELVPGAIEITIFPNRQLGEDKQNLESTIAGVVDLCGCSGVQVPLVTGRQALDAYQLPFLIRDYDHFTELATSEVGQKILDDLEPAGLVGLQTTDIGRRHFVSATNVVKALPDFSGLKTRIIPVPLHKAIWEAVGTSPVGLPYGEVYGALETKVIDAVEINVSSMLSENLWEVAKNFTLTGHYPWHNLTAMNKMVFDGLPQELQQAVREAGKQSIKPTMDYTAKQDMEGRDQLKAKGVTIYELENLQEMKTKVAPIVETWSAKDPLIAEFVKAAQSKS</sequence>
<dbReference type="NCBIfam" id="NF037995">
    <property type="entry name" value="TRAP_S1"/>
    <property type="match status" value="1"/>
</dbReference>
<reference evidence="5 6" key="1">
    <citation type="submission" date="2021-03" db="EMBL/GenBank/DDBJ databases">
        <title>Tianweitania aestuarii sp. nov., isolated from a tidal flat.</title>
        <authorList>
            <person name="Park S."/>
            <person name="Yoon J.-H."/>
        </authorList>
    </citation>
    <scope>NUCLEOTIDE SEQUENCE [LARGE SCALE GENOMIC DNA]</scope>
    <source>
        <strain evidence="5 6">BSSL-BM11</strain>
    </source>
</reference>
<dbReference type="Gene3D" id="3.40.190.170">
    <property type="entry name" value="Bacterial extracellular solute-binding protein, family 7"/>
    <property type="match status" value="1"/>
</dbReference>
<comment type="similarity">
    <text evidence="2">Belongs to the bacterial solute-binding protein 7 family.</text>
</comment>
<evidence type="ECO:0000256" key="3">
    <source>
        <dbReference type="ARBA" id="ARBA00022448"/>
    </source>
</evidence>
<dbReference type="InterPro" id="IPR018389">
    <property type="entry name" value="DctP_fam"/>
</dbReference>
<name>A0ABS5RYP3_9HYPH</name>
<protein>
    <submittedName>
        <fullName evidence="5">TRAP transporter substrate-binding protein</fullName>
    </submittedName>
</protein>
<dbReference type="Proteomes" id="UP001297272">
    <property type="component" value="Unassembled WGS sequence"/>
</dbReference>
<dbReference type="PANTHER" id="PTHR33376:SF4">
    <property type="entry name" value="SIALIC ACID-BINDING PERIPLASMIC PROTEIN SIAP"/>
    <property type="match status" value="1"/>
</dbReference>